<protein>
    <submittedName>
        <fullName evidence="2">XRE family transcriptional regulator</fullName>
    </submittedName>
</protein>
<dbReference type="GO" id="GO:0003677">
    <property type="term" value="F:DNA binding"/>
    <property type="evidence" value="ECO:0007669"/>
    <property type="project" value="InterPro"/>
</dbReference>
<accession>A0A4Q1SGT7</accession>
<dbReference type="Pfam" id="PF01381">
    <property type="entry name" value="HTH_3"/>
    <property type="match status" value="1"/>
</dbReference>
<dbReference type="EMBL" id="SDMK01000001">
    <property type="protein sequence ID" value="RXS96748.1"/>
    <property type="molecule type" value="Genomic_DNA"/>
</dbReference>
<dbReference type="CDD" id="cd00093">
    <property type="entry name" value="HTH_XRE"/>
    <property type="match status" value="1"/>
</dbReference>
<dbReference type="Proteomes" id="UP000290253">
    <property type="component" value="Unassembled WGS sequence"/>
</dbReference>
<dbReference type="Gene3D" id="1.10.260.40">
    <property type="entry name" value="lambda repressor-like DNA-binding domains"/>
    <property type="match status" value="1"/>
</dbReference>
<sequence>MGKQVPIQRDIYPNLKLRMYTSGVRQNRLAKMVGIDEAHLSKIVNGFREPSPDLRTQIAEILHCDPEWLFQKVLLSEESPEFHPQTWPPSK</sequence>
<dbReference type="PROSITE" id="PS50943">
    <property type="entry name" value="HTH_CROC1"/>
    <property type="match status" value="1"/>
</dbReference>
<reference evidence="2 3" key="1">
    <citation type="journal article" date="2016" name="Int. J. Syst. Evol. Microbiol.">
        <title>Acidipila dinghuensis sp. nov., an acidobacterium isolated from forest soil.</title>
        <authorList>
            <person name="Jiang Y.W."/>
            <person name="Wang J."/>
            <person name="Chen M.H."/>
            <person name="Lv Y.Y."/>
            <person name="Qiu L.H."/>
        </authorList>
    </citation>
    <scope>NUCLEOTIDE SEQUENCE [LARGE SCALE GENOMIC DNA]</scope>
    <source>
        <strain evidence="2 3">DHOF10</strain>
    </source>
</reference>
<dbReference type="InterPro" id="IPR010982">
    <property type="entry name" value="Lambda_DNA-bd_dom_sf"/>
</dbReference>
<dbReference type="InterPro" id="IPR001387">
    <property type="entry name" value="Cro/C1-type_HTH"/>
</dbReference>
<dbReference type="AlphaFoldDB" id="A0A4Q1SGT7"/>
<dbReference type="OrthoDB" id="122253at2"/>
<proteinExistence type="predicted"/>
<comment type="caution">
    <text evidence="2">The sequence shown here is derived from an EMBL/GenBank/DDBJ whole genome shotgun (WGS) entry which is preliminary data.</text>
</comment>
<gene>
    <name evidence="2" type="ORF">ESZ00_02015</name>
</gene>
<evidence type="ECO:0000259" key="1">
    <source>
        <dbReference type="PROSITE" id="PS50943"/>
    </source>
</evidence>
<evidence type="ECO:0000313" key="3">
    <source>
        <dbReference type="Proteomes" id="UP000290253"/>
    </source>
</evidence>
<name>A0A4Q1SGT7_9BACT</name>
<evidence type="ECO:0000313" key="2">
    <source>
        <dbReference type="EMBL" id="RXS96748.1"/>
    </source>
</evidence>
<feature type="domain" description="HTH cro/C1-type" evidence="1">
    <location>
        <begin position="26"/>
        <end position="69"/>
    </location>
</feature>
<keyword evidence="3" id="KW-1185">Reference proteome</keyword>
<dbReference type="SUPFAM" id="SSF47413">
    <property type="entry name" value="lambda repressor-like DNA-binding domains"/>
    <property type="match status" value="1"/>
</dbReference>
<dbReference type="SMART" id="SM00530">
    <property type="entry name" value="HTH_XRE"/>
    <property type="match status" value="1"/>
</dbReference>
<organism evidence="2 3">
    <name type="scientific">Silvibacterium dinghuense</name>
    <dbReference type="NCBI Taxonomy" id="1560006"/>
    <lineage>
        <taxon>Bacteria</taxon>
        <taxon>Pseudomonadati</taxon>
        <taxon>Acidobacteriota</taxon>
        <taxon>Terriglobia</taxon>
        <taxon>Terriglobales</taxon>
        <taxon>Acidobacteriaceae</taxon>
        <taxon>Silvibacterium</taxon>
    </lineage>
</organism>